<feature type="compositionally biased region" description="Basic and acidic residues" evidence="1">
    <location>
        <begin position="79"/>
        <end position="92"/>
    </location>
</feature>
<reference evidence="2 3" key="1">
    <citation type="journal article" date="2018" name="New Phytol.">
        <title>Phylogenomics of Endogonaceae and evolution of mycorrhizas within Mucoromycota.</title>
        <authorList>
            <person name="Chang Y."/>
            <person name="Desiro A."/>
            <person name="Na H."/>
            <person name="Sandor L."/>
            <person name="Lipzen A."/>
            <person name="Clum A."/>
            <person name="Barry K."/>
            <person name="Grigoriev I.V."/>
            <person name="Martin F.M."/>
            <person name="Stajich J.E."/>
            <person name="Smith M.E."/>
            <person name="Bonito G."/>
            <person name="Spatafora J.W."/>
        </authorList>
    </citation>
    <scope>NUCLEOTIDE SEQUENCE [LARGE SCALE GENOMIC DNA]</scope>
    <source>
        <strain evidence="2 3">AD002</strain>
    </source>
</reference>
<gene>
    <name evidence="2" type="ORF">BC938DRAFT_478985</name>
</gene>
<comment type="caution">
    <text evidence="2">The sequence shown here is derived from an EMBL/GenBank/DDBJ whole genome shotgun (WGS) entry which is preliminary data.</text>
</comment>
<evidence type="ECO:0000313" key="2">
    <source>
        <dbReference type="EMBL" id="RUS30766.1"/>
    </source>
</evidence>
<feature type="region of interest" description="Disordered" evidence="1">
    <location>
        <begin position="1"/>
        <end position="44"/>
    </location>
</feature>
<keyword evidence="3" id="KW-1185">Reference proteome</keyword>
<protein>
    <submittedName>
        <fullName evidence="2">Uncharacterized protein</fullName>
    </submittedName>
</protein>
<name>A0A433QLV9_9FUNG</name>
<organism evidence="2 3">
    <name type="scientific">Jimgerdemannia flammicorona</name>
    <dbReference type="NCBI Taxonomy" id="994334"/>
    <lineage>
        <taxon>Eukaryota</taxon>
        <taxon>Fungi</taxon>
        <taxon>Fungi incertae sedis</taxon>
        <taxon>Mucoromycota</taxon>
        <taxon>Mucoromycotina</taxon>
        <taxon>Endogonomycetes</taxon>
        <taxon>Endogonales</taxon>
        <taxon>Endogonaceae</taxon>
        <taxon>Jimgerdemannia</taxon>
    </lineage>
</organism>
<sequence length="92" mass="10557">MTAVTTTKRRFTASSEVSNETNEANGDEPTQAQRGNHQPRFKDKNSEVVSLWWTLIRMQATKRPLADLLTSQFNTTKRTNPERMRTSCDRSP</sequence>
<dbReference type="AlphaFoldDB" id="A0A433QLV9"/>
<evidence type="ECO:0000256" key="1">
    <source>
        <dbReference type="SAM" id="MobiDB-lite"/>
    </source>
</evidence>
<feature type="region of interest" description="Disordered" evidence="1">
    <location>
        <begin position="73"/>
        <end position="92"/>
    </location>
</feature>
<dbReference type="EMBL" id="RBNJ01003584">
    <property type="protein sequence ID" value="RUS30766.1"/>
    <property type="molecule type" value="Genomic_DNA"/>
</dbReference>
<evidence type="ECO:0000313" key="3">
    <source>
        <dbReference type="Proteomes" id="UP000274822"/>
    </source>
</evidence>
<feature type="compositionally biased region" description="Polar residues" evidence="1">
    <location>
        <begin position="1"/>
        <end position="36"/>
    </location>
</feature>
<proteinExistence type="predicted"/>
<accession>A0A433QLV9</accession>
<dbReference type="Proteomes" id="UP000274822">
    <property type="component" value="Unassembled WGS sequence"/>
</dbReference>